<keyword evidence="2" id="KW-1185">Reference proteome</keyword>
<protein>
    <submittedName>
        <fullName evidence="1">Uncharacterized protein</fullName>
    </submittedName>
</protein>
<sequence length="148" mass="17176">MGTQHQHLSFSRLGFTQHQHLSFSRLGFTQHQHLSFSRLGFTQHQHLSFSRLGFTQHQHLSFSRLGFTQHQHLSFSRLGVGTKPNNNISQLYWVSPNLPSSNLSKVSRAIAFRRRAYLVGWVEVRNPTTTSLSYVGFHPTYPARIYRK</sequence>
<gene>
    <name evidence="1" type="ORF">AAEJ74_15300</name>
</gene>
<dbReference type="Proteomes" id="UP001387447">
    <property type="component" value="Unassembled WGS sequence"/>
</dbReference>
<accession>A0ABU9EQT9</accession>
<evidence type="ECO:0000313" key="2">
    <source>
        <dbReference type="Proteomes" id="UP001387447"/>
    </source>
</evidence>
<reference evidence="1 2" key="1">
    <citation type="journal article" date="2024" name="Front. Microbiol.">
        <title>Transcriptomic insights into the dominance of two phototrophs throughout the water column of a tropical hypersaline-alkaline crater lake (Dziani Dzaha, Mayotte).</title>
        <authorList>
            <person name="Duperron S."/>
            <person name="Halary S."/>
            <person name="Bouly J.-P."/>
            <person name="Roussel T."/>
            <person name="Hugoni M."/>
            <person name="Bruto M."/>
            <person name="Oger P."/>
            <person name="Duval C."/>
            <person name="Woo A."/>
            <person name="Jezequiel D."/>
            <person name="Ader M."/>
            <person name="Leboulanger C."/>
            <person name="Agogue H."/>
            <person name="Grossi V."/>
            <person name="Trousselier M."/>
            <person name="Bernard C."/>
        </authorList>
    </citation>
    <scope>NUCLEOTIDE SEQUENCE [LARGE SCALE GENOMIC DNA]</scope>
    <source>
        <strain evidence="1 2">PMC 851.14</strain>
    </source>
</reference>
<organism evidence="1 2">
    <name type="scientific">Limnospira fusiformis PMC 851.14</name>
    <dbReference type="NCBI Taxonomy" id="2219512"/>
    <lineage>
        <taxon>Bacteria</taxon>
        <taxon>Bacillati</taxon>
        <taxon>Cyanobacteriota</taxon>
        <taxon>Cyanophyceae</taxon>
        <taxon>Oscillatoriophycideae</taxon>
        <taxon>Oscillatoriales</taxon>
        <taxon>Sirenicapillariaceae</taxon>
        <taxon>Limnospira</taxon>
    </lineage>
</organism>
<dbReference type="EMBL" id="JBBWYZ010000012">
    <property type="protein sequence ID" value="MEK9512995.1"/>
    <property type="molecule type" value="Genomic_DNA"/>
</dbReference>
<name>A0ABU9EQT9_LIMFS</name>
<evidence type="ECO:0000313" key="1">
    <source>
        <dbReference type="EMBL" id="MEK9512995.1"/>
    </source>
</evidence>
<dbReference type="RefSeq" id="WP_108615037.1">
    <property type="nucleotide sequence ID" value="NZ_JBBWYZ010000012.1"/>
</dbReference>
<comment type="caution">
    <text evidence="1">The sequence shown here is derived from an EMBL/GenBank/DDBJ whole genome shotgun (WGS) entry which is preliminary data.</text>
</comment>
<proteinExistence type="predicted"/>